<organism evidence="1 2">
    <name type="scientific">Zasmidium cellare</name>
    <name type="common">Wine cellar mold</name>
    <name type="synonym">Racodium cellare</name>
    <dbReference type="NCBI Taxonomy" id="395010"/>
    <lineage>
        <taxon>Eukaryota</taxon>
        <taxon>Fungi</taxon>
        <taxon>Dikarya</taxon>
        <taxon>Ascomycota</taxon>
        <taxon>Pezizomycotina</taxon>
        <taxon>Dothideomycetes</taxon>
        <taxon>Dothideomycetidae</taxon>
        <taxon>Mycosphaerellales</taxon>
        <taxon>Mycosphaerellaceae</taxon>
        <taxon>Zasmidium</taxon>
    </lineage>
</organism>
<evidence type="ECO:0000313" key="2">
    <source>
        <dbReference type="Proteomes" id="UP001305779"/>
    </source>
</evidence>
<reference evidence="1 2" key="1">
    <citation type="journal article" date="2023" name="G3 (Bethesda)">
        <title>A chromosome-level genome assembly of Zasmidium syzygii isolated from banana leaves.</title>
        <authorList>
            <person name="van Westerhoven A.C."/>
            <person name="Mehrabi R."/>
            <person name="Talebi R."/>
            <person name="Steentjes M.B.F."/>
            <person name="Corcolon B."/>
            <person name="Chong P.A."/>
            <person name="Kema G.H.J."/>
            <person name="Seidl M.F."/>
        </authorList>
    </citation>
    <scope>NUCLEOTIDE SEQUENCE [LARGE SCALE GENOMIC DNA]</scope>
    <source>
        <strain evidence="1 2">P124</strain>
    </source>
</reference>
<name>A0ABR0DZW5_ZASCE</name>
<evidence type="ECO:0000313" key="1">
    <source>
        <dbReference type="EMBL" id="KAK4494486.1"/>
    </source>
</evidence>
<gene>
    <name evidence="1" type="ORF">PRZ48_014784</name>
</gene>
<dbReference type="PANTHER" id="PTHR38111:SF2">
    <property type="entry name" value="FINGER DOMAIN PROTEIN, PUTATIVE (AFU_ORTHOLOGUE AFUA_1G01560)-RELATED"/>
    <property type="match status" value="1"/>
</dbReference>
<protein>
    <submittedName>
        <fullName evidence="1">Uncharacterized protein</fullName>
    </submittedName>
</protein>
<dbReference type="Proteomes" id="UP001305779">
    <property type="component" value="Unassembled WGS sequence"/>
</dbReference>
<accession>A0ABR0DZW5</accession>
<sequence>MSISGRLFTAGQEQAIEGRFWACYLPFTDQERSYTVLIARAQAPYQMLREIGGGSPLVKRCAQAVAFANLGRETGDRRLNMRGAQLYNGVLTQARDMVATHSISTQQRDDLLVCCLVMCTYELLRDDTELGTWYFNAYFSHVSGLCQVIRNVNKSREPSPSMQYAWREARLMAFRSAMFLRQPIFGLERPPEWSTSTPSLKLSDDVLDNMFELAKWFPTVDNLMKRMDQMQRTTIEPAAVERIVDRGLEIARELMDWEERAMAIYCSDRRPTLYSLCSTADGELLNVLTHHWMTCMLLHSQLQLLVARCSLWHPHLKLPFWIDGWPYAVFISVAGPLFSNPRFGIWSALASHTPMIATNFYFAANGHWQTPEARSLREFVEDESRPGNGLMRKFFYGLFARADVIIPQDGMVKAAQAWYGVRDSTPWKGAEESKK</sequence>
<comment type="caution">
    <text evidence="1">The sequence shown here is derived from an EMBL/GenBank/DDBJ whole genome shotgun (WGS) entry which is preliminary data.</text>
</comment>
<dbReference type="PANTHER" id="PTHR38111">
    <property type="entry name" value="ZN(2)-C6 FUNGAL-TYPE DOMAIN-CONTAINING PROTEIN-RELATED"/>
    <property type="match status" value="1"/>
</dbReference>
<keyword evidence="2" id="KW-1185">Reference proteome</keyword>
<dbReference type="InterPro" id="IPR053178">
    <property type="entry name" value="Osmoadaptation_assoc"/>
</dbReference>
<proteinExistence type="predicted"/>
<dbReference type="EMBL" id="JAXOVC010000014">
    <property type="protein sequence ID" value="KAK4494486.1"/>
    <property type="molecule type" value="Genomic_DNA"/>
</dbReference>